<protein>
    <submittedName>
        <fullName evidence="2">3-oxoacyl-ACP reductase</fullName>
    </submittedName>
</protein>
<dbReference type="Proteomes" id="UP000019486">
    <property type="component" value="Unassembled WGS sequence"/>
</dbReference>
<comment type="similarity">
    <text evidence="1">Belongs to the short-chain dehydrogenases/reductases (SDR) family.</text>
</comment>
<dbReference type="InterPro" id="IPR050259">
    <property type="entry name" value="SDR"/>
</dbReference>
<gene>
    <name evidence="2" type="ORF">N825_09130</name>
</gene>
<keyword evidence="3" id="KW-1185">Reference proteome</keyword>
<dbReference type="OrthoDB" id="9803333at2"/>
<dbReference type="NCBIfam" id="NF009466">
    <property type="entry name" value="PRK12826.1-2"/>
    <property type="match status" value="1"/>
</dbReference>
<organism evidence="2 3">
    <name type="scientific">Skermanella stibiiresistens SB22</name>
    <dbReference type="NCBI Taxonomy" id="1385369"/>
    <lineage>
        <taxon>Bacteria</taxon>
        <taxon>Pseudomonadati</taxon>
        <taxon>Pseudomonadota</taxon>
        <taxon>Alphaproteobacteria</taxon>
        <taxon>Rhodospirillales</taxon>
        <taxon>Azospirillaceae</taxon>
        <taxon>Skermanella</taxon>
    </lineage>
</organism>
<dbReference type="STRING" id="1385369.N825_09130"/>
<dbReference type="Pfam" id="PF13561">
    <property type="entry name" value="adh_short_C2"/>
    <property type="match status" value="1"/>
</dbReference>
<evidence type="ECO:0000256" key="1">
    <source>
        <dbReference type="ARBA" id="ARBA00006484"/>
    </source>
</evidence>
<dbReference type="PANTHER" id="PTHR42879:SF2">
    <property type="entry name" value="3-OXOACYL-[ACYL-CARRIER-PROTEIN] REDUCTASE FABG"/>
    <property type="match status" value="1"/>
</dbReference>
<dbReference type="RefSeq" id="WP_037458219.1">
    <property type="nucleotide sequence ID" value="NZ_AVFL01000023.1"/>
</dbReference>
<dbReference type="GO" id="GO:0032787">
    <property type="term" value="P:monocarboxylic acid metabolic process"/>
    <property type="evidence" value="ECO:0007669"/>
    <property type="project" value="UniProtKB-ARBA"/>
</dbReference>
<dbReference type="PROSITE" id="PS00061">
    <property type="entry name" value="ADH_SHORT"/>
    <property type="match status" value="1"/>
</dbReference>
<dbReference type="PRINTS" id="PR00081">
    <property type="entry name" value="GDHRDH"/>
</dbReference>
<comment type="caution">
    <text evidence="2">The sequence shown here is derived from an EMBL/GenBank/DDBJ whole genome shotgun (WGS) entry which is preliminary data.</text>
</comment>
<reference evidence="2 3" key="1">
    <citation type="submission" date="2013-08" db="EMBL/GenBank/DDBJ databases">
        <title>The genome sequence of Skermanella stibiiresistens.</title>
        <authorList>
            <person name="Zhu W."/>
            <person name="Wang G."/>
        </authorList>
    </citation>
    <scope>NUCLEOTIDE SEQUENCE [LARGE SCALE GENOMIC DNA]</scope>
    <source>
        <strain evidence="2 3">SB22</strain>
    </source>
</reference>
<dbReference type="PRINTS" id="PR00080">
    <property type="entry name" value="SDRFAMILY"/>
</dbReference>
<dbReference type="PATRIC" id="fig|1385369.3.peg.5132"/>
<name>W9H1V2_9PROT</name>
<dbReference type="AlphaFoldDB" id="W9H1V2"/>
<dbReference type="PANTHER" id="PTHR42879">
    <property type="entry name" value="3-OXOACYL-(ACYL-CARRIER-PROTEIN) REDUCTASE"/>
    <property type="match status" value="1"/>
</dbReference>
<dbReference type="Gene3D" id="3.40.50.720">
    <property type="entry name" value="NAD(P)-binding Rossmann-like Domain"/>
    <property type="match status" value="1"/>
</dbReference>
<dbReference type="FunFam" id="3.40.50.720:FF:000084">
    <property type="entry name" value="Short-chain dehydrogenase reductase"/>
    <property type="match status" value="1"/>
</dbReference>
<dbReference type="SUPFAM" id="SSF51735">
    <property type="entry name" value="NAD(P)-binding Rossmann-fold domains"/>
    <property type="match status" value="1"/>
</dbReference>
<dbReference type="CDD" id="cd05233">
    <property type="entry name" value="SDR_c"/>
    <property type="match status" value="1"/>
</dbReference>
<accession>W9H1V2</accession>
<evidence type="ECO:0000313" key="3">
    <source>
        <dbReference type="Proteomes" id="UP000019486"/>
    </source>
</evidence>
<proteinExistence type="inferred from homology"/>
<sequence>MIYENRYKGRRAVITGGASGIGFGVASRLVAEGASVCLWDVNPDSIAKATAELGDKAMGVQVNVADWDTVERAASETVAKLGGIDVLVACAGITGPNTTLWDYPVDSWRQVMDINVNGIFHCNRAVVPHMMSGGYGRIVNIASVAGKEGNPNASAYSTSKAAVIGLTKSLGKELAKTNITVNAVTPAAVKTAIFDQMTQQHIDFMLSKIPMGRFGLVEEITSLVCWIASDECSFTTGSVFDASGGRATY</sequence>
<dbReference type="InterPro" id="IPR020904">
    <property type="entry name" value="Sc_DH/Rdtase_CS"/>
</dbReference>
<dbReference type="InterPro" id="IPR002347">
    <property type="entry name" value="SDR_fam"/>
</dbReference>
<evidence type="ECO:0000313" key="2">
    <source>
        <dbReference type="EMBL" id="EWY37733.1"/>
    </source>
</evidence>
<dbReference type="InterPro" id="IPR036291">
    <property type="entry name" value="NAD(P)-bd_dom_sf"/>
</dbReference>
<dbReference type="EMBL" id="AVFL01000023">
    <property type="protein sequence ID" value="EWY37733.1"/>
    <property type="molecule type" value="Genomic_DNA"/>
</dbReference>
<dbReference type="NCBIfam" id="NF005559">
    <property type="entry name" value="PRK07231.1"/>
    <property type="match status" value="1"/>
</dbReference>